<comment type="caution">
    <text evidence="1">The sequence shown here is derived from an EMBL/GenBank/DDBJ whole genome shotgun (WGS) entry which is preliminary data.</text>
</comment>
<gene>
    <name evidence="1" type="ORF">CKO31_22520</name>
</gene>
<evidence type="ECO:0000313" key="2">
    <source>
        <dbReference type="Proteomes" id="UP000748752"/>
    </source>
</evidence>
<reference evidence="1 2" key="1">
    <citation type="journal article" date="2020" name="Microorganisms">
        <title>Osmotic Adaptation and Compatible Solute Biosynthesis of Phototrophic Bacteria as Revealed from Genome Analyses.</title>
        <authorList>
            <person name="Imhoff J.F."/>
            <person name="Rahn T."/>
            <person name="Kunzel S."/>
            <person name="Keller A."/>
            <person name="Neulinger S.C."/>
        </authorList>
    </citation>
    <scope>NUCLEOTIDE SEQUENCE [LARGE SCALE GENOMIC DNA]</scope>
    <source>
        <strain evidence="1 2">DSM 6210</strain>
    </source>
</reference>
<dbReference type="EMBL" id="NRRV01000088">
    <property type="protein sequence ID" value="MBK1633470.1"/>
    <property type="molecule type" value="Genomic_DNA"/>
</dbReference>
<name>A0ABS1CNR9_9GAMM</name>
<sequence length="85" mass="9200">MGAEVFDTILLKRACRIIRDRTISIAGLTGEDEITPVDQLTLTWFGLEVSEECRPISSGYGGAAIRLCPLTRLGSGCFQGRIGEP</sequence>
<accession>A0ABS1CNR9</accession>
<dbReference type="Proteomes" id="UP000748752">
    <property type="component" value="Unassembled WGS sequence"/>
</dbReference>
<organism evidence="1 2">
    <name type="scientific">Thiohalocapsa halophila</name>
    <dbReference type="NCBI Taxonomy" id="69359"/>
    <lineage>
        <taxon>Bacteria</taxon>
        <taxon>Pseudomonadati</taxon>
        <taxon>Pseudomonadota</taxon>
        <taxon>Gammaproteobacteria</taxon>
        <taxon>Chromatiales</taxon>
        <taxon>Chromatiaceae</taxon>
        <taxon>Thiohalocapsa</taxon>
    </lineage>
</organism>
<keyword evidence="2" id="KW-1185">Reference proteome</keyword>
<proteinExistence type="predicted"/>
<protein>
    <submittedName>
        <fullName evidence="1">Uncharacterized protein</fullName>
    </submittedName>
</protein>
<evidence type="ECO:0000313" key="1">
    <source>
        <dbReference type="EMBL" id="MBK1633470.1"/>
    </source>
</evidence>